<accession>A0A4V2M756</accession>
<comment type="caution">
    <text evidence="1">The sequence shown here is derived from an EMBL/GenBank/DDBJ whole genome shotgun (WGS) entry which is preliminary data.</text>
</comment>
<protein>
    <submittedName>
        <fullName evidence="1">Uncharacterized protein</fullName>
    </submittedName>
</protein>
<name>A0A4V2M756_9ACTN</name>
<organism evidence="1 2">
    <name type="scientific">Kribbella pittospori</name>
    <dbReference type="NCBI Taxonomy" id="722689"/>
    <lineage>
        <taxon>Bacteria</taxon>
        <taxon>Bacillati</taxon>
        <taxon>Actinomycetota</taxon>
        <taxon>Actinomycetes</taxon>
        <taxon>Propionibacteriales</taxon>
        <taxon>Kribbellaceae</taxon>
        <taxon>Kribbella</taxon>
    </lineage>
</organism>
<keyword evidence="2" id="KW-1185">Reference proteome</keyword>
<dbReference type="Proteomes" id="UP000291144">
    <property type="component" value="Unassembled WGS sequence"/>
</dbReference>
<proteinExistence type="predicted"/>
<reference evidence="1 2" key="1">
    <citation type="submission" date="2019-02" db="EMBL/GenBank/DDBJ databases">
        <title>Kribbella capetownensis sp. nov. and Kribbella speibonae sp. nov., isolated from soil.</title>
        <authorList>
            <person name="Curtis S.M."/>
            <person name="Norton I."/>
            <person name="Everest G.J."/>
            <person name="Meyers P.R."/>
        </authorList>
    </citation>
    <scope>NUCLEOTIDE SEQUENCE [LARGE SCALE GENOMIC DNA]</scope>
    <source>
        <strain evidence="1 2">NRRL B-24813</strain>
    </source>
</reference>
<evidence type="ECO:0000313" key="1">
    <source>
        <dbReference type="EMBL" id="TCC46312.1"/>
    </source>
</evidence>
<dbReference type="OrthoDB" id="2987568at2"/>
<sequence>MDLELIGPTEKYPRATLVNPPASGYSHLAAVIELPPGRAPFTRTSEDKARLLKQLKAMATDLGERQDVDKVTVYDAAVVSPPTGVRETARCASRAVRPRSAD</sequence>
<gene>
    <name evidence="1" type="ORF">E0H73_44005</name>
</gene>
<dbReference type="AlphaFoldDB" id="A0A4V2M756"/>
<evidence type="ECO:0000313" key="2">
    <source>
        <dbReference type="Proteomes" id="UP000291144"/>
    </source>
</evidence>
<dbReference type="RefSeq" id="WP_131367039.1">
    <property type="nucleotide sequence ID" value="NZ_SJKB01000033.1"/>
</dbReference>
<dbReference type="EMBL" id="SJKB01000033">
    <property type="protein sequence ID" value="TCC46312.1"/>
    <property type="molecule type" value="Genomic_DNA"/>
</dbReference>